<dbReference type="AlphaFoldDB" id="A0A1H0X1R1"/>
<dbReference type="Proteomes" id="UP000199497">
    <property type="component" value="Unassembled WGS sequence"/>
</dbReference>
<organism evidence="1 2">
    <name type="scientific">Actinopolyspora xinjiangensis</name>
    <dbReference type="NCBI Taxonomy" id="405564"/>
    <lineage>
        <taxon>Bacteria</taxon>
        <taxon>Bacillati</taxon>
        <taxon>Actinomycetota</taxon>
        <taxon>Actinomycetes</taxon>
        <taxon>Actinopolysporales</taxon>
        <taxon>Actinopolysporaceae</taxon>
        <taxon>Actinopolyspora</taxon>
    </lineage>
</organism>
<accession>A0A1H0X1R1</accession>
<dbReference type="EMBL" id="FNJR01000022">
    <property type="protein sequence ID" value="SDP96883.1"/>
    <property type="molecule type" value="Genomic_DNA"/>
</dbReference>
<proteinExistence type="predicted"/>
<evidence type="ECO:0000313" key="2">
    <source>
        <dbReference type="Proteomes" id="UP000199497"/>
    </source>
</evidence>
<keyword evidence="2" id="KW-1185">Reference proteome</keyword>
<protein>
    <submittedName>
        <fullName evidence="1">Uncharacterized protein</fullName>
    </submittedName>
</protein>
<gene>
    <name evidence="1" type="ORF">SAMN04487905_12213</name>
</gene>
<evidence type="ECO:0000313" key="1">
    <source>
        <dbReference type="EMBL" id="SDP96883.1"/>
    </source>
</evidence>
<dbReference type="RefSeq" id="WP_092604656.1">
    <property type="nucleotide sequence ID" value="NZ_FNJR01000022.1"/>
</dbReference>
<name>A0A1H0X1R1_9ACTN</name>
<reference evidence="2" key="1">
    <citation type="submission" date="2016-10" db="EMBL/GenBank/DDBJ databases">
        <authorList>
            <person name="Varghese N."/>
            <person name="Submissions S."/>
        </authorList>
    </citation>
    <scope>NUCLEOTIDE SEQUENCE [LARGE SCALE GENOMIC DNA]</scope>
    <source>
        <strain evidence="2">DSM 46732</strain>
    </source>
</reference>
<sequence length="223" mass="24853">MAVWIQSRTWPQAEDSGFGGSLTEADQKLNKEVLDEVRKLLGAWSAAKKKTLVHLGIGAGNPGDGWGNPSHDYRPEVLERQKWPPFLDDAVEQGYSVISLVHNVIGQNWAQVTKGEGAVQLEVNARFPLKGSAGGVLDKQVWTEIETVVKQADRVVVANCVTNQHHRGVVELAQSRNRAHCYLLSYAQTGTEEVWWRMSAKFVFHNQETDLSTLGELFYDLQA</sequence>
<dbReference type="STRING" id="405564.SAMN04487905_12213"/>
<dbReference type="OrthoDB" id="10018387at2"/>